<sequence>MKKLFLISILIIYLIPNQVKAQNDGAAVAAVAGGLLAIGAGIAAVEQMKEQAELTATQWLLTNHPEYTKFSLKTLDFDGKKLKDMSTTSVITFKIRKFDFNGEEPKLGEKTVLFGFTSFGWINEYGIDFDKVKWFLIDSEEWMNMMTAYSKVASSEGNEHIIREALKNGKVVNRGIKGKNGGEDIDFYKIDGDMYLVTDYSPHMKFIYNERSLGIFLKETSDLIQIGRGDIIKIHEFFFDED</sequence>
<proteinExistence type="predicted"/>
<name>A0ABW7MZ53_9FLAO</name>
<accession>A0ABW7MZ53</accession>
<gene>
    <name evidence="2" type="ORF">V8G58_03780</name>
</gene>
<feature type="chain" id="PRO_5047424366" evidence="1">
    <location>
        <begin position="22"/>
        <end position="242"/>
    </location>
</feature>
<evidence type="ECO:0000313" key="3">
    <source>
        <dbReference type="Proteomes" id="UP001610100"/>
    </source>
</evidence>
<dbReference type="EMBL" id="JBAWKB010000001">
    <property type="protein sequence ID" value="MFH6771043.1"/>
    <property type="molecule type" value="Genomic_DNA"/>
</dbReference>
<keyword evidence="1" id="KW-0732">Signal</keyword>
<evidence type="ECO:0000256" key="1">
    <source>
        <dbReference type="SAM" id="SignalP"/>
    </source>
</evidence>
<evidence type="ECO:0000313" key="2">
    <source>
        <dbReference type="EMBL" id="MFH6771043.1"/>
    </source>
</evidence>
<feature type="signal peptide" evidence="1">
    <location>
        <begin position="1"/>
        <end position="21"/>
    </location>
</feature>
<keyword evidence="3" id="KW-1185">Reference proteome</keyword>
<reference evidence="2 3" key="1">
    <citation type="submission" date="2024-02" db="EMBL/GenBank/DDBJ databases">
        <title>A Gaetbulibacter species isolated from tidal flats and genomic insights of their niches.</title>
        <authorList>
            <person name="Ye Y."/>
        </authorList>
    </citation>
    <scope>NUCLEOTIDE SEQUENCE [LARGE SCALE GENOMIC DNA]</scope>
    <source>
        <strain evidence="2 3">KYW382</strain>
    </source>
</reference>
<comment type="caution">
    <text evidence="2">The sequence shown here is derived from an EMBL/GenBank/DDBJ whole genome shotgun (WGS) entry which is preliminary data.</text>
</comment>
<protein>
    <submittedName>
        <fullName evidence="2">Uncharacterized protein</fullName>
    </submittedName>
</protein>
<organism evidence="2 3">
    <name type="scientific">Gaetbulibacter aestuarii</name>
    <dbReference type="NCBI Taxonomy" id="1502358"/>
    <lineage>
        <taxon>Bacteria</taxon>
        <taxon>Pseudomonadati</taxon>
        <taxon>Bacteroidota</taxon>
        <taxon>Flavobacteriia</taxon>
        <taxon>Flavobacteriales</taxon>
        <taxon>Flavobacteriaceae</taxon>
        <taxon>Gaetbulibacter</taxon>
    </lineage>
</organism>
<dbReference type="Proteomes" id="UP001610100">
    <property type="component" value="Unassembled WGS sequence"/>
</dbReference>
<dbReference type="RefSeq" id="WP_344739881.1">
    <property type="nucleotide sequence ID" value="NZ_BAABAY010000001.1"/>
</dbReference>